<dbReference type="CDD" id="cd00009">
    <property type="entry name" value="AAA"/>
    <property type="match status" value="1"/>
</dbReference>
<dbReference type="Pfam" id="PF13087">
    <property type="entry name" value="AAA_12"/>
    <property type="match status" value="1"/>
</dbReference>
<feature type="compositionally biased region" description="Polar residues" evidence="6">
    <location>
        <begin position="1206"/>
        <end position="1216"/>
    </location>
</feature>
<feature type="coiled-coil region" evidence="5">
    <location>
        <begin position="1150"/>
        <end position="1177"/>
    </location>
</feature>
<dbReference type="Pfam" id="PF00004">
    <property type="entry name" value="AAA"/>
    <property type="match status" value="3"/>
</dbReference>
<feature type="compositionally biased region" description="Basic and acidic residues" evidence="6">
    <location>
        <begin position="1233"/>
        <end position="1251"/>
    </location>
</feature>
<dbReference type="InterPro" id="IPR050773">
    <property type="entry name" value="CbxX/CfxQ_RuBisCO_ESX"/>
</dbReference>
<evidence type="ECO:0000256" key="6">
    <source>
        <dbReference type="SAM" id="MobiDB-lite"/>
    </source>
</evidence>
<feature type="region of interest" description="Disordered" evidence="6">
    <location>
        <begin position="2136"/>
        <end position="2184"/>
    </location>
</feature>
<keyword evidence="3" id="KW-0347">Helicase</keyword>
<dbReference type="OrthoDB" id="2423195at2759"/>
<feature type="compositionally biased region" description="Basic and acidic residues" evidence="6">
    <location>
        <begin position="2231"/>
        <end position="2255"/>
    </location>
</feature>
<dbReference type="CDD" id="cd17936">
    <property type="entry name" value="EEXXEc_NFX1"/>
    <property type="match status" value="1"/>
</dbReference>
<evidence type="ECO:0000256" key="4">
    <source>
        <dbReference type="ARBA" id="ARBA00022840"/>
    </source>
</evidence>
<keyword evidence="3" id="KW-0378">Hydrolase</keyword>
<protein>
    <recommendedName>
        <fullName evidence="7">AAA+ ATPase domain-containing protein</fullName>
    </recommendedName>
</protein>
<name>A0A1E3B8G1_ASPCR</name>
<dbReference type="FunFam" id="1.10.8.60:FF:000160">
    <property type="entry name" value="WGS project CABT00000000 data, contig 2.55"/>
    <property type="match status" value="1"/>
</dbReference>
<feature type="compositionally biased region" description="Polar residues" evidence="6">
    <location>
        <begin position="2213"/>
        <end position="2228"/>
    </location>
</feature>
<organism evidence="8 9">
    <name type="scientific">Aspergillus cristatus</name>
    <name type="common">Chinese Fuzhuan brick tea-fermentation fungus</name>
    <name type="synonym">Eurotium cristatum</name>
    <dbReference type="NCBI Taxonomy" id="573508"/>
    <lineage>
        <taxon>Eukaryota</taxon>
        <taxon>Fungi</taxon>
        <taxon>Dikarya</taxon>
        <taxon>Ascomycota</taxon>
        <taxon>Pezizomycotina</taxon>
        <taxon>Eurotiomycetes</taxon>
        <taxon>Eurotiomycetidae</taxon>
        <taxon>Eurotiales</taxon>
        <taxon>Aspergillaceae</taxon>
        <taxon>Aspergillus</taxon>
        <taxon>Aspergillus subgen. Aspergillus</taxon>
    </lineage>
</organism>
<dbReference type="Proteomes" id="UP000094569">
    <property type="component" value="Unassembled WGS sequence"/>
</dbReference>
<dbReference type="SMART" id="SM00382">
    <property type="entry name" value="AAA"/>
    <property type="match status" value="4"/>
</dbReference>
<dbReference type="EMBL" id="JXNT01000008">
    <property type="protein sequence ID" value="ODM17260.1"/>
    <property type="molecule type" value="Genomic_DNA"/>
</dbReference>
<dbReference type="InterPro" id="IPR000641">
    <property type="entry name" value="CbxX/CfxQ"/>
</dbReference>
<evidence type="ECO:0000256" key="3">
    <source>
        <dbReference type="ARBA" id="ARBA00022806"/>
    </source>
</evidence>
<feature type="region of interest" description="Disordered" evidence="6">
    <location>
        <begin position="1201"/>
        <end position="1259"/>
    </location>
</feature>
<dbReference type="InterPro" id="IPR041627">
    <property type="entry name" value="AAA_lid_6"/>
</dbReference>
<dbReference type="SUPFAM" id="SSF52540">
    <property type="entry name" value="P-loop containing nucleoside triphosphate hydrolases"/>
    <property type="match status" value="4"/>
</dbReference>
<dbReference type="GO" id="GO:0005524">
    <property type="term" value="F:ATP binding"/>
    <property type="evidence" value="ECO:0007669"/>
    <property type="project" value="UniProtKB-KW"/>
</dbReference>
<evidence type="ECO:0000259" key="7">
    <source>
        <dbReference type="SMART" id="SM00382"/>
    </source>
</evidence>
<dbReference type="Pfam" id="PF17866">
    <property type="entry name" value="AAA_lid_6"/>
    <property type="match status" value="2"/>
</dbReference>
<dbReference type="InterPro" id="IPR003959">
    <property type="entry name" value="ATPase_AAA_core"/>
</dbReference>
<dbReference type="Pfam" id="PF13086">
    <property type="entry name" value="AAA_11"/>
    <property type="match status" value="1"/>
</dbReference>
<dbReference type="InterPro" id="IPR041679">
    <property type="entry name" value="DNA2/NAM7-like_C"/>
</dbReference>
<feature type="domain" description="AAA+ ATPase" evidence="7">
    <location>
        <begin position="1314"/>
        <end position="1449"/>
    </location>
</feature>
<evidence type="ECO:0000256" key="5">
    <source>
        <dbReference type="SAM" id="Coils"/>
    </source>
</evidence>
<dbReference type="Gene3D" id="3.40.50.300">
    <property type="entry name" value="P-loop containing nucleotide triphosphate hydrolases"/>
    <property type="match status" value="5"/>
</dbReference>
<proteinExistence type="inferred from homology"/>
<dbReference type="InterPro" id="IPR003593">
    <property type="entry name" value="AAA+_ATPase"/>
</dbReference>
<dbReference type="FunFam" id="3.40.50.300:FF:000216">
    <property type="entry name" value="Type VII secretion ATPase EccA"/>
    <property type="match status" value="3"/>
</dbReference>
<evidence type="ECO:0000313" key="8">
    <source>
        <dbReference type="EMBL" id="ODM17260.1"/>
    </source>
</evidence>
<dbReference type="InterPro" id="IPR041677">
    <property type="entry name" value="DNA2/NAM7_AAA_11"/>
</dbReference>
<reference evidence="8 9" key="1">
    <citation type="journal article" date="2016" name="BMC Genomics">
        <title>Comparative genomic and transcriptomic analyses of the Fuzhuan brick tea-fermentation fungus Aspergillus cristatus.</title>
        <authorList>
            <person name="Ge Y."/>
            <person name="Wang Y."/>
            <person name="Liu Y."/>
            <person name="Tan Y."/>
            <person name="Ren X."/>
            <person name="Zhang X."/>
            <person name="Hyde K.D."/>
            <person name="Liu Y."/>
            <person name="Liu Z."/>
        </authorList>
    </citation>
    <scope>NUCLEOTIDE SEQUENCE [LARGE SCALE GENOMIC DNA]</scope>
    <source>
        <strain evidence="8 9">GZAAS20.1005</strain>
    </source>
</reference>
<keyword evidence="9" id="KW-1185">Reference proteome</keyword>
<evidence type="ECO:0000256" key="2">
    <source>
        <dbReference type="ARBA" id="ARBA00022741"/>
    </source>
</evidence>
<evidence type="ECO:0000256" key="1">
    <source>
        <dbReference type="ARBA" id="ARBA00010378"/>
    </source>
</evidence>
<comment type="similarity">
    <text evidence="1">Belongs to the CbxX/CfxQ family.</text>
</comment>
<dbReference type="GO" id="GO:0004386">
    <property type="term" value="F:helicase activity"/>
    <property type="evidence" value="ECO:0007669"/>
    <property type="project" value="InterPro"/>
</dbReference>
<dbReference type="STRING" id="573508.A0A1E3B8G1"/>
<gene>
    <name evidence="8" type="ORF">SI65_06935</name>
</gene>
<feature type="region of interest" description="Disordered" evidence="6">
    <location>
        <begin position="2208"/>
        <end position="2255"/>
    </location>
</feature>
<dbReference type="CDD" id="cd06008">
    <property type="entry name" value="NF-X1-zinc-finger"/>
    <property type="match status" value="1"/>
</dbReference>
<dbReference type="GO" id="GO:0016887">
    <property type="term" value="F:ATP hydrolysis activity"/>
    <property type="evidence" value="ECO:0007669"/>
    <property type="project" value="InterPro"/>
</dbReference>
<dbReference type="InterPro" id="IPR027417">
    <property type="entry name" value="P-loop_NTPase"/>
</dbReference>
<sequence>MNRPNQRTGRLDKFFGQVLSGKKTLTTSDNVKLFVEAILAQSNHSTCIERIIASPEARAAIHNGLRFDLSPAFINQTTASFIRYLSDPAVKQLCNGQFLQELLTTIVEPRTIWNAFMDAFQTRKLGEDSTYAFAWMLFELLSLPPSSQIDLTEDANMVVSDGSLQQSSLPDIRALGHKIEHILRVRSSSAPLDPEFAPGGRHDNDFAEFWKIAIYPTAGEFTSTEKPFYRRADEISNIPAETRITAHLDNQFRLLREDMISELRDDIQIARGQKKGHRSVTLLRRLSLRGARCREGKRFKPFALSLACEKGLESLSKLTHDQKKQHLKDNPQFLRHHSFGCLTRHGEIIAFGTIERDIDTLSLDPPQVVLQILGEAALKETLLALKLYNDVDFLMVDAPVFAYEPILKCLQSKTNLALAKELLQHNKGDPAASSALISSSILDQITAAGVTDIQHILKTKNPVSLETSQHESFLAGLKQSVSLIQGPPGTGKSFVGALLTKAFHEHTNEKIVVMCYTNHALDQFLEDLLDIGIDKEAIVRLGSKSSSRTLELTLPKQRIPYQRGRSSWDVINSLESEADNLEDNLTGAVDALQNFAVNTGAILEFLEFEDTVFYGAFIPPKQDDDMSVVGAKGKAVNSHDLFGTWAQGQHPGALVKQLPGETQQVWDIEPEARKGYINKWKKALLEEQVLNTQAIAQQFDTIQDRLGKMWNERTLAVLKTKRIIGCTTTGAAMYSEDLRQVEPGIVVLEEAGEILESHVLTAMGSETKQLVLIGDHQQLRPKINNYALSVEKGHGYDLNRSLFERLVVAGYPHSTLAKQHRMCPEISSLVKHLTYPNLLDDPKTLNRPSPRGLQDRVIFLDHRNPEEQFEVISDRRDEGAKGSKRNIFEVEIVLKIVKYLGQQGYGTDKLVVLTPYLGQLHLLRDKLRKETDPVLNDLDSYDLVRAGLLSNAGAQHRKRPLRLSTIDNYQGEESDIVIVSLTRSNDNGDIGFMTAPQRLNVLLSRARDVLIMVGNSETFIKSRKGKELWTSFTNHMDANHHLYDGLPVKCERHGRQAVLKTKEDFDTECPDGGCPLPCGAMLNCGVHPCPSKCHQLSDHSKMICYKIVDSTCPRGHRATQPCFQSGMICRYCVTEDETKEKRRQRDMKLEAERERKQKQYARELAELQEEIGRERRLQREEYESQQRKKIIDQHRAELAKLKSGKESSVNDISVNINGDEHRPGVNGSAGPRNHHEHERNGDPGGKADKNGTLEPAKSDAQADWDFQKQFEGAQSTEIDTLMDMIGLEGVKEKFLSIKAQVDTTIRQNVDLKNERFGTVLVGNPGTGKTTVARLYASFLASVGVLPGNTFEETTGSRLANDGVSGCEKIINKILNDGGGVLFIDEAYQLTEGMSAGTKVIDYLLAEVENLTGKIVVVLAGYRSRMEKFLGHNPGLPSRFPHELRFDDYNDDELRQILKYRMNKKYNGQMKVEGGLDGLYSRIVSRRVGRGRGKEGFANARAVENASARIAERQAKRLAKERRSQRTVDNMLLTKEDLIGPEPSQALENCSAWKKLRDMIGLQSVKDTVRALLDSIQYNYHRELEEKTLVDFTLNKVFLGSPGTGKTSVAKLYGQILVDLGMLSNGEVVVKTPADFVGSALGESEKNTKGVLASTVGKVLVIDEVYGLAGGGGRNGSGASTDPYRSSVVDTIVAEVQSTPGDDRCVLLLGYQDQMTEMFQNVNPGLQRRFPMDSAFTFEDFTDDELGQVLDLKLKQQGFETTAQGRKVALEVLARARNRPNFGNAGEIDILLNSAKVRHQQRLSAEKASGRLSTNTSRFEPQDFDKEYDRGERAETNIPMLFAGNVGCEKIVEQLEGYRQTVRNMRKLDIDPRDQIPFNFLFRGPPGTGKTTTARKMGKVYYDMGFLSSADVIESSATDLIGQYLGQTSPKTQALLEKALGRVLLVDEAYRLGEGPYAKDAINEIVDCITKPKFKQKLIIILAGYDGDINGLMALNPGLTSRFPESISFQNLDANACVSLLTTLLSSRKQKLIRRLGNINMDALEHPTLPFLEDLKTRFSALTQISNWANARDVETLAQAIFRNAVKSITHDCLVVNEKTVLSEADRMITERMHRQTTSLPNGHTPASQNSFAMNTQAPHAHPTKTSFNTNSHQRPPEEEQEQQLDSSQPPVDVKKLRDPGVTDDVWTRLQQDKAAEEAREKQYHNLLEEENATSKAVENAQQKETNAANRMKQDQDHDDGAMKRHEQERLKHELERRAYEDELERLRKQREEEQKRRKQEQKAQKKLWEMGVCCAGFQWIKQEAGYRCAGGSHYVSNEQLGM</sequence>
<dbReference type="InterPro" id="IPR047187">
    <property type="entry name" value="SF1_C_Upf1"/>
</dbReference>
<keyword evidence="5" id="KW-0175">Coiled coil</keyword>
<keyword evidence="2" id="KW-0547">Nucleotide-binding</keyword>
<dbReference type="PANTHER" id="PTHR43392:SF2">
    <property type="entry name" value="AAA-TYPE ATPASE FAMILY PROTEIN _ ANKYRIN REPEAT FAMILY PROTEIN"/>
    <property type="match status" value="1"/>
</dbReference>
<dbReference type="CDD" id="cd18808">
    <property type="entry name" value="SF1_C_Upf1"/>
    <property type="match status" value="1"/>
</dbReference>
<dbReference type="PANTHER" id="PTHR43392">
    <property type="entry name" value="AAA-TYPE ATPASE FAMILY PROTEIN / ANKYRIN REPEAT FAMILY PROTEIN"/>
    <property type="match status" value="1"/>
</dbReference>
<feature type="compositionally biased region" description="Polar residues" evidence="6">
    <location>
        <begin position="2136"/>
        <end position="2153"/>
    </location>
</feature>
<dbReference type="FunFam" id="3.40.50.300:FF:001660">
    <property type="entry name" value="NF-X1 finger and helicase protein, putative"/>
    <property type="match status" value="1"/>
</dbReference>
<feature type="domain" description="AAA+ ATPase" evidence="7">
    <location>
        <begin position="1875"/>
        <end position="2012"/>
    </location>
</feature>
<dbReference type="FunFam" id="1.10.8.60:FF:000159">
    <property type="entry name" value="p-loop containing nucleoside triphosphate hydrolase protein"/>
    <property type="match status" value="1"/>
</dbReference>
<feature type="domain" description="AAA+ ATPase" evidence="7">
    <location>
        <begin position="478"/>
        <end position="898"/>
    </location>
</feature>
<evidence type="ECO:0000313" key="9">
    <source>
        <dbReference type="Proteomes" id="UP000094569"/>
    </source>
</evidence>
<dbReference type="Gene3D" id="1.10.8.60">
    <property type="match status" value="1"/>
</dbReference>
<dbReference type="PRINTS" id="PR00819">
    <property type="entry name" value="CBXCFQXSUPER"/>
</dbReference>
<dbReference type="VEuPathDB" id="FungiDB:SI65_06935"/>
<comment type="caution">
    <text evidence="8">The sequence shown here is derived from an EMBL/GenBank/DDBJ whole genome shotgun (WGS) entry which is preliminary data.</text>
</comment>
<feature type="domain" description="AAA+ ATPase" evidence="7">
    <location>
        <begin position="1591"/>
        <end position="1868"/>
    </location>
</feature>
<keyword evidence="4" id="KW-0067">ATP-binding</keyword>
<accession>A0A1E3B8G1</accession>